<dbReference type="GO" id="GO:0005886">
    <property type="term" value="C:plasma membrane"/>
    <property type="evidence" value="ECO:0007669"/>
    <property type="project" value="UniProtKB-SubCell"/>
</dbReference>
<feature type="domain" description="MacB-like periplasmic core" evidence="9">
    <location>
        <begin position="55"/>
        <end position="248"/>
    </location>
</feature>
<dbReference type="EMBL" id="PIPT01000006">
    <property type="protein sequence ID" value="RUO47342.1"/>
    <property type="molecule type" value="Genomic_DNA"/>
</dbReference>
<keyword evidence="5 7" id="KW-0472">Membrane</keyword>
<dbReference type="PANTHER" id="PTHR30572:SF4">
    <property type="entry name" value="ABC TRANSPORTER PERMEASE YTRF"/>
    <property type="match status" value="1"/>
</dbReference>
<evidence type="ECO:0000256" key="2">
    <source>
        <dbReference type="ARBA" id="ARBA00022475"/>
    </source>
</evidence>
<accession>A0A432XFC2</accession>
<name>A0A432XFC2_9GAMM</name>
<reference evidence="11" key="1">
    <citation type="journal article" date="2018" name="Front. Microbiol.">
        <title>Genome-Based Analysis Reveals the Taxonomy and Diversity of the Family Idiomarinaceae.</title>
        <authorList>
            <person name="Liu Y."/>
            <person name="Lai Q."/>
            <person name="Shao Z."/>
        </authorList>
    </citation>
    <scope>NUCLEOTIDE SEQUENCE [LARGE SCALE GENOMIC DNA]</scope>
    <source>
        <strain evidence="11">SW15</strain>
    </source>
</reference>
<comment type="caution">
    <text evidence="10">The sequence shown here is derived from an EMBL/GenBank/DDBJ whole genome shotgun (WGS) entry which is preliminary data.</text>
</comment>
<evidence type="ECO:0000256" key="3">
    <source>
        <dbReference type="ARBA" id="ARBA00022692"/>
    </source>
</evidence>
<keyword evidence="2" id="KW-1003">Cell membrane</keyword>
<keyword evidence="10" id="KW-0131">Cell cycle</keyword>
<sequence>MNQIGPIFRALLRNKVGALLLALQIALTMTIIVNAIHMIENRSSMMARESGMDEANQFHLMYVGYKDSFNERVAVETDLLEIRQLNGVVDATQINSTPLSGGGWSMGLSTSANSQDGTPVSLYFVDDHGINTLDVELIAGENFSPTEITYRQSNDKQWPQNILLTEAAAKNLFPDLTMAEIVGQTVFIRGDEPMTIKGIIDHLQAPWVQWSNVNNVMLVPQRGLWNANRYLVRAEPGERDRLMREVEELLLAKRDGRLIRNVTAMDEQRDEAYQDFFALQTVLWVIVTVLTLVTALGIVGMVSFTVNQRRKQIGTRRALGATKSDIMRQFMLENLLITGSGLIIGVASSIALNIWLVDTFSLPRIGWHYLPIAMVVLVVVGQLAVLGPARKAANLSPALATRTT</sequence>
<protein>
    <submittedName>
        <fullName evidence="10">Cell division protein FtsX</fullName>
    </submittedName>
</protein>
<evidence type="ECO:0000256" key="6">
    <source>
        <dbReference type="ARBA" id="ARBA00038076"/>
    </source>
</evidence>
<dbReference type="InterPro" id="IPR050250">
    <property type="entry name" value="Macrolide_Exporter_MacB"/>
</dbReference>
<gene>
    <name evidence="10" type="ORF">CWE21_09150</name>
</gene>
<comment type="similarity">
    <text evidence="6">Belongs to the ABC-4 integral membrane protein family.</text>
</comment>
<dbReference type="Pfam" id="PF02687">
    <property type="entry name" value="FtsX"/>
    <property type="match status" value="1"/>
</dbReference>
<dbReference type="OrthoDB" id="9770036at2"/>
<dbReference type="Pfam" id="PF12704">
    <property type="entry name" value="MacB_PCD"/>
    <property type="match status" value="1"/>
</dbReference>
<dbReference type="Proteomes" id="UP000286678">
    <property type="component" value="Unassembled WGS sequence"/>
</dbReference>
<dbReference type="GO" id="GO:0022857">
    <property type="term" value="F:transmembrane transporter activity"/>
    <property type="evidence" value="ECO:0007669"/>
    <property type="project" value="TreeGrafter"/>
</dbReference>
<evidence type="ECO:0000313" key="10">
    <source>
        <dbReference type="EMBL" id="RUO47342.1"/>
    </source>
</evidence>
<keyword evidence="11" id="KW-1185">Reference proteome</keyword>
<dbReference type="GO" id="GO:0051301">
    <property type="term" value="P:cell division"/>
    <property type="evidence" value="ECO:0007669"/>
    <property type="project" value="UniProtKB-KW"/>
</dbReference>
<feature type="transmembrane region" description="Helical" evidence="7">
    <location>
        <begin position="368"/>
        <end position="386"/>
    </location>
</feature>
<evidence type="ECO:0000256" key="7">
    <source>
        <dbReference type="SAM" id="Phobius"/>
    </source>
</evidence>
<dbReference type="AlphaFoldDB" id="A0A432XFC2"/>
<comment type="subcellular location">
    <subcellularLocation>
        <location evidence="1">Cell membrane</location>
        <topology evidence="1">Multi-pass membrane protein</topology>
    </subcellularLocation>
</comment>
<evidence type="ECO:0000259" key="9">
    <source>
        <dbReference type="Pfam" id="PF12704"/>
    </source>
</evidence>
<feature type="domain" description="ABC3 transporter permease C-terminal" evidence="8">
    <location>
        <begin position="285"/>
        <end position="397"/>
    </location>
</feature>
<evidence type="ECO:0000313" key="11">
    <source>
        <dbReference type="Proteomes" id="UP000286678"/>
    </source>
</evidence>
<keyword evidence="10" id="KW-0132">Cell division</keyword>
<evidence type="ECO:0000256" key="4">
    <source>
        <dbReference type="ARBA" id="ARBA00022989"/>
    </source>
</evidence>
<dbReference type="PANTHER" id="PTHR30572">
    <property type="entry name" value="MEMBRANE COMPONENT OF TRANSPORTER-RELATED"/>
    <property type="match status" value="1"/>
</dbReference>
<dbReference type="InterPro" id="IPR003838">
    <property type="entry name" value="ABC3_permease_C"/>
</dbReference>
<dbReference type="RefSeq" id="WP_126834129.1">
    <property type="nucleotide sequence ID" value="NZ_PIPT01000006.1"/>
</dbReference>
<evidence type="ECO:0000256" key="5">
    <source>
        <dbReference type="ARBA" id="ARBA00023136"/>
    </source>
</evidence>
<keyword evidence="4 7" id="KW-1133">Transmembrane helix</keyword>
<evidence type="ECO:0000259" key="8">
    <source>
        <dbReference type="Pfam" id="PF02687"/>
    </source>
</evidence>
<feature type="transmembrane region" description="Helical" evidence="7">
    <location>
        <begin position="282"/>
        <end position="306"/>
    </location>
</feature>
<organism evidence="10 11">
    <name type="scientific">Pseudidiomarina aquimaris</name>
    <dbReference type="NCBI Taxonomy" id="641841"/>
    <lineage>
        <taxon>Bacteria</taxon>
        <taxon>Pseudomonadati</taxon>
        <taxon>Pseudomonadota</taxon>
        <taxon>Gammaproteobacteria</taxon>
        <taxon>Alteromonadales</taxon>
        <taxon>Idiomarinaceae</taxon>
        <taxon>Pseudidiomarina</taxon>
    </lineage>
</organism>
<dbReference type="InterPro" id="IPR025857">
    <property type="entry name" value="MacB_PCD"/>
</dbReference>
<keyword evidence="3 7" id="KW-0812">Transmembrane</keyword>
<evidence type="ECO:0000256" key="1">
    <source>
        <dbReference type="ARBA" id="ARBA00004651"/>
    </source>
</evidence>
<proteinExistence type="inferred from homology"/>
<feature type="transmembrane region" description="Helical" evidence="7">
    <location>
        <begin position="335"/>
        <end position="356"/>
    </location>
</feature>